<dbReference type="SUPFAM" id="SSF53098">
    <property type="entry name" value="Ribonuclease H-like"/>
    <property type="match status" value="2"/>
</dbReference>
<dbReference type="InterPro" id="IPR012337">
    <property type="entry name" value="RNaseH-like_sf"/>
</dbReference>
<evidence type="ECO:0008006" key="2">
    <source>
        <dbReference type="Google" id="ProtNLM"/>
    </source>
</evidence>
<name>W2G9R1_PHYNI</name>
<sequence length="509" mass="56793">MIANLVATTQHPQPFTPRQIAAFFFKPVLDEEGEITGYHACKACGKRRKHAPGSGYTNLVTHVRASHPRFESEMRDASAAATGTLVPWVSQKASNRYAWFKWVVEGNLPLTFCENTNLAPVSVGTLISNMEDVTKAVERAIGEEMPDEFGIMLDDWSHGTEHFLAVYACYDGPNGPSHPLLSMAPIMEEPDDQLSADGHLLAIERGCKFLVGDNCSVNKRLADIMGVPLVGCASHRLNLAVRDYLAPHELALEEVQQLMCKLRTLKQAAKLRLKTSLVPIMRQDTRWSSTFMMLKRYYKLQEFLSADDDELADMLPSRTTHRQLEGLLSKLRCVESVSKMLQSDGLTLLDARDFFDGLLEVRPSMSKYLAPDADTIHPQAFEAAVVKVFAGKTVELTARELAVLEPFRQLEVAATSVSPACRPDADGFALQILKRRKVSTEPARYKLLSAIPSTSIVVERLFSVARAVLRLERHRMSPVTLEMILFLKINARFWNIATVDSCLSTMQVN</sequence>
<protein>
    <recommendedName>
        <fullName evidence="2">BED-type domain-containing protein</fullName>
    </recommendedName>
</protein>
<proteinExistence type="predicted"/>
<dbReference type="VEuPathDB" id="FungiDB:PPTG_13659"/>
<dbReference type="EMBL" id="KI687825">
    <property type="protein sequence ID" value="ETK79757.1"/>
    <property type="molecule type" value="Genomic_DNA"/>
</dbReference>
<dbReference type="AlphaFoldDB" id="W2G9R1"/>
<dbReference type="PANTHER" id="PTHR40866">
    <property type="entry name" value="BED-TYPE DOMAIN-CONTAINING PROTEIN"/>
    <property type="match status" value="1"/>
</dbReference>
<evidence type="ECO:0000313" key="1">
    <source>
        <dbReference type="EMBL" id="ETK79757.1"/>
    </source>
</evidence>
<reference evidence="1" key="1">
    <citation type="submission" date="2013-11" db="EMBL/GenBank/DDBJ databases">
        <title>The Genome Sequence of Phytophthora parasitica CJ02B3.</title>
        <authorList>
            <consortium name="The Broad Institute Genomics Platform"/>
            <person name="Russ C."/>
            <person name="Tyler B."/>
            <person name="Panabieres F."/>
            <person name="Shan W."/>
            <person name="Tripathy S."/>
            <person name="Grunwald N."/>
            <person name="Machado M."/>
            <person name="Johnson C.S."/>
            <person name="Arredondo F."/>
            <person name="Hong C."/>
            <person name="Coffey M."/>
            <person name="Young S.K."/>
            <person name="Zeng Q."/>
            <person name="Gargeya S."/>
            <person name="Fitzgerald M."/>
            <person name="Abouelleil A."/>
            <person name="Alvarado L."/>
            <person name="Chapman S.B."/>
            <person name="Gainer-Dewar J."/>
            <person name="Goldberg J."/>
            <person name="Griggs A."/>
            <person name="Gujja S."/>
            <person name="Hansen M."/>
            <person name="Howarth C."/>
            <person name="Imamovic A."/>
            <person name="Ireland A."/>
            <person name="Larimer J."/>
            <person name="McCowan C."/>
            <person name="Murphy C."/>
            <person name="Pearson M."/>
            <person name="Poon T.W."/>
            <person name="Priest M."/>
            <person name="Roberts A."/>
            <person name="Saif S."/>
            <person name="Shea T."/>
            <person name="Sykes S."/>
            <person name="Wortman J."/>
            <person name="Nusbaum C."/>
            <person name="Birren B."/>
        </authorList>
    </citation>
    <scope>NUCLEOTIDE SEQUENCE [LARGE SCALE GENOMIC DNA]</scope>
    <source>
        <strain evidence="1">CJ02B3</strain>
    </source>
</reference>
<gene>
    <name evidence="1" type="ORF">L915_14408</name>
</gene>
<accession>W2G9R1</accession>
<dbReference type="Proteomes" id="UP000053236">
    <property type="component" value="Unassembled WGS sequence"/>
</dbReference>
<dbReference type="PANTHER" id="PTHR40866:SF1">
    <property type="entry name" value="BED-TYPE DOMAIN-CONTAINING PROTEIN"/>
    <property type="match status" value="1"/>
</dbReference>
<organism evidence="1">
    <name type="scientific">Phytophthora nicotianae</name>
    <name type="common">Potato buckeye rot agent</name>
    <name type="synonym">Phytophthora parasitica</name>
    <dbReference type="NCBI Taxonomy" id="4792"/>
    <lineage>
        <taxon>Eukaryota</taxon>
        <taxon>Sar</taxon>
        <taxon>Stramenopiles</taxon>
        <taxon>Oomycota</taxon>
        <taxon>Peronosporomycetes</taxon>
        <taxon>Peronosporales</taxon>
        <taxon>Peronosporaceae</taxon>
        <taxon>Phytophthora</taxon>
    </lineage>
</organism>